<dbReference type="Gene3D" id="3.40.190.10">
    <property type="entry name" value="Periplasmic binding protein-like II"/>
    <property type="match status" value="2"/>
</dbReference>
<gene>
    <name evidence="1" type="ORF">SCD92_06265</name>
</gene>
<name>A0ABU4RXQ5_9GAMM</name>
<dbReference type="RefSeq" id="WP_302723450.1">
    <property type="nucleotide sequence ID" value="NZ_JAULRU010000617.1"/>
</dbReference>
<dbReference type="SUPFAM" id="SSF53850">
    <property type="entry name" value="Periplasmic binding protein-like II"/>
    <property type="match status" value="1"/>
</dbReference>
<keyword evidence="2" id="KW-1185">Reference proteome</keyword>
<organism evidence="1 2">
    <name type="scientific">Gilvimarinus gilvus</name>
    <dbReference type="NCBI Taxonomy" id="3058038"/>
    <lineage>
        <taxon>Bacteria</taxon>
        <taxon>Pseudomonadati</taxon>
        <taxon>Pseudomonadota</taxon>
        <taxon>Gammaproteobacteria</taxon>
        <taxon>Cellvibrionales</taxon>
        <taxon>Cellvibrionaceae</taxon>
        <taxon>Gilvimarinus</taxon>
    </lineage>
</organism>
<dbReference type="EMBL" id="JAXAFO010000008">
    <property type="protein sequence ID" value="MDX6848957.1"/>
    <property type="molecule type" value="Genomic_DNA"/>
</dbReference>
<proteinExistence type="predicted"/>
<sequence length="287" mass="32861">MQFTLVLWLLWVPVEVLAKPVDEVMHVRYPEYVGDDPVFTRLVGYCVELLDLAMSKSGRAYQLVPVPGNAVTDRRAARLLDGGSYDVNWMNTNPYRESSLHAVYFPLFKGLAGWRLLLVKADSADAFVEDFVESDLKKMRVGLGRDWPDVDYMQSNGYSVVTSINRDSLVNMLLADRVDYLSRSVIEIWDELTFYDDRPLAIACCVALHYPAAFYFFTSRNNPELAASILKGLNQAAKDGSYQELFTRYYGEVIKKAELDKRRVFKLESPVLSDKAPLERTELWYHP</sequence>
<accession>A0ABU4RXQ5</accession>
<evidence type="ECO:0000313" key="1">
    <source>
        <dbReference type="EMBL" id="MDX6848957.1"/>
    </source>
</evidence>
<dbReference type="Proteomes" id="UP001273505">
    <property type="component" value="Unassembled WGS sequence"/>
</dbReference>
<evidence type="ECO:0000313" key="2">
    <source>
        <dbReference type="Proteomes" id="UP001273505"/>
    </source>
</evidence>
<protein>
    <submittedName>
        <fullName evidence="1">Transporter substrate-binding domain-containing protein</fullName>
    </submittedName>
</protein>
<reference evidence="1 2" key="1">
    <citation type="submission" date="2023-11" db="EMBL/GenBank/DDBJ databases">
        <title>Gilvimarinus fulvus sp. nov., isolated from the surface of Kelp.</title>
        <authorList>
            <person name="Sun Y.Y."/>
            <person name="Gong Y."/>
            <person name="Du Z.J."/>
        </authorList>
    </citation>
    <scope>NUCLEOTIDE SEQUENCE [LARGE SCALE GENOMIC DNA]</scope>
    <source>
        <strain evidence="1 2">SDUM040013</strain>
    </source>
</reference>
<comment type="caution">
    <text evidence="1">The sequence shown here is derived from an EMBL/GenBank/DDBJ whole genome shotgun (WGS) entry which is preliminary data.</text>
</comment>